<dbReference type="AlphaFoldDB" id="A0A645A0X8"/>
<proteinExistence type="predicted"/>
<keyword evidence="3" id="KW-0704">Schiff base</keyword>
<dbReference type="InterPro" id="IPR013785">
    <property type="entry name" value="Aldolase_TIM"/>
</dbReference>
<dbReference type="InterPro" id="IPR050456">
    <property type="entry name" value="DeoC/FbaB_aldolase"/>
</dbReference>
<dbReference type="Pfam" id="PF01791">
    <property type="entry name" value="DeoC"/>
    <property type="match status" value="1"/>
</dbReference>
<protein>
    <recommendedName>
        <fullName evidence="1">fructose-bisphosphate aldolase</fullName>
        <ecNumber evidence="1">4.1.2.13</ecNumber>
    </recommendedName>
</protein>
<dbReference type="GO" id="GO:0004332">
    <property type="term" value="F:fructose-bisphosphate aldolase activity"/>
    <property type="evidence" value="ECO:0007669"/>
    <property type="project" value="UniProtKB-EC"/>
</dbReference>
<dbReference type="SUPFAM" id="SSF51569">
    <property type="entry name" value="Aldolase"/>
    <property type="match status" value="1"/>
</dbReference>
<name>A0A645A0X8_9ZZZZ</name>
<reference evidence="4" key="1">
    <citation type="submission" date="2019-08" db="EMBL/GenBank/DDBJ databases">
        <authorList>
            <person name="Kucharzyk K."/>
            <person name="Murdoch R.W."/>
            <person name="Higgins S."/>
            <person name="Loffler F."/>
        </authorList>
    </citation>
    <scope>NUCLEOTIDE SEQUENCE</scope>
</reference>
<dbReference type="SMART" id="SM01133">
    <property type="entry name" value="DeoC"/>
    <property type="match status" value="1"/>
</dbReference>
<dbReference type="EC" id="4.1.2.13" evidence="1"/>
<evidence type="ECO:0000256" key="3">
    <source>
        <dbReference type="ARBA" id="ARBA00023270"/>
    </source>
</evidence>
<evidence type="ECO:0000256" key="1">
    <source>
        <dbReference type="ARBA" id="ARBA00013068"/>
    </source>
</evidence>
<organism evidence="4">
    <name type="scientific">bioreactor metagenome</name>
    <dbReference type="NCBI Taxonomy" id="1076179"/>
    <lineage>
        <taxon>unclassified sequences</taxon>
        <taxon>metagenomes</taxon>
        <taxon>ecological metagenomes</taxon>
    </lineage>
</organism>
<dbReference type="NCBIfam" id="NF006707">
    <property type="entry name" value="PRK09250.1-4"/>
    <property type="match status" value="1"/>
</dbReference>
<dbReference type="PANTHER" id="PTHR47916:SF4">
    <property type="entry name" value="FRUCTOSE-BISPHOSPHATE ALDOLASE CLASS 1"/>
    <property type="match status" value="1"/>
</dbReference>
<dbReference type="InterPro" id="IPR002915">
    <property type="entry name" value="DeoC/FbaB/LacD_aldolase"/>
</dbReference>
<evidence type="ECO:0000256" key="2">
    <source>
        <dbReference type="ARBA" id="ARBA00023239"/>
    </source>
</evidence>
<gene>
    <name evidence="4" type="primary">fbaB_3</name>
    <name evidence="4" type="ORF">SDC9_93398</name>
</gene>
<keyword evidence="2 4" id="KW-0456">Lyase</keyword>
<dbReference type="CDD" id="cd00958">
    <property type="entry name" value="DhnA"/>
    <property type="match status" value="1"/>
</dbReference>
<accession>A0A645A0X8</accession>
<dbReference type="PANTHER" id="PTHR47916">
    <property type="entry name" value="FRUCTOSE-BISPHOSPHATE ALDOLASE CLASS 1"/>
    <property type="match status" value="1"/>
</dbReference>
<dbReference type="EMBL" id="VSSQ01011377">
    <property type="protein sequence ID" value="MPM46692.1"/>
    <property type="molecule type" value="Genomic_DNA"/>
</dbReference>
<dbReference type="InterPro" id="IPR041720">
    <property type="entry name" value="FbaB-like"/>
</dbReference>
<evidence type="ECO:0000313" key="4">
    <source>
        <dbReference type="EMBL" id="MPM46692.1"/>
    </source>
</evidence>
<sequence>MTYQNIVDLLGNEAKYLLAHQCVQLPKELFHEPSPNHVKEVFSQSDRNDRVIENLERLYGHGRLGHTGYLSILPVDQDVEHNASYSFYKNPLYFDPENILRLAITAECNGIASTLGTLGAVAKKYAERIPFIVKLNHNELLTYPNKWDQIFFASVRQAAEMGAVAVGATIYFGSAESNRQIQEVSRAFEEAHRLGLATILWAYPRNAAWKNKSSDYQEAADITSYANHLGVTIEADIIKQKLPNSDGAFRHFAFAKENKEMYESLGSENPIDLLRIQAMNCYAGRINLLSSGGESAADGDYQRDLQAAIRAAVINKRGGGNGLIMGRKAFKRPFDEGVKIIQAVQDVYLEDRITVA</sequence>
<dbReference type="Gene3D" id="3.20.20.70">
    <property type="entry name" value="Aldolase class I"/>
    <property type="match status" value="1"/>
</dbReference>
<comment type="caution">
    <text evidence="4">The sequence shown here is derived from an EMBL/GenBank/DDBJ whole genome shotgun (WGS) entry which is preliminary data.</text>
</comment>